<sequence>MRAQDVLPDGRDQGDFNGVKVRKGTVGAFLANARVCIDPEAPASAVAAARRDIQEALPALRALGLFEVLEVRDPALRAWLGAQDAGGA</sequence>
<organism evidence="1 2">
    <name type="scientific">Achromobacter agilis</name>
    <dbReference type="NCBI Taxonomy" id="1353888"/>
    <lineage>
        <taxon>Bacteria</taxon>
        <taxon>Pseudomonadati</taxon>
        <taxon>Pseudomonadota</taxon>
        <taxon>Betaproteobacteria</taxon>
        <taxon>Burkholderiales</taxon>
        <taxon>Alcaligenaceae</taxon>
        <taxon>Achromobacter</taxon>
    </lineage>
</organism>
<keyword evidence="2" id="KW-1185">Reference proteome</keyword>
<protein>
    <recommendedName>
        <fullName evidence="3">Preprotein translocase subunit SecD</fullName>
    </recommendedName>
</protein>
<name>A0A446CHK4_9BURK</name>
<dbReference type="AlphaFoldDB" id="A0A446CHK4"/>
<dbReference type="Proteomes" id="UP000289184">
    <property type="component" value="Unassembled WGS sequence"/>
</dbReference>
<evidence type="ECO:0008006" key="3">
    <source>
        <dbReference type="Google" id="ProtNLM"/>
    </source>
</evidence>
<evidence type="ECO:0000313" key="1">
    <source>
        <dbReference type="EMBL" id="SSW67384.1"/>
    </source>
</evidence>
<dbReference type="EMBL" id="UFQB01000012">
    <property type="protein sequence ID" value="SSW67384.1"/>
    <property type="molecule type" value="Genomic_DNA"/>
</dbReference>
<dbReference type="RefSeq" id="WP_043547935.1">
    <property type="nucleotide sequence ID" value="NZ_UFQB01000012.1"/>
</dbReference>
<proteinExistence type="predicted"/>
<reference evidence="1 2" key="1">
    <citation type="submission" date="2018-07" db="EMBL/GenBank/DDBJ databases">
        <authorList>
            <person name="Peeters C."/>
        </authorList>
    </citation>
    <scope>NUCLEOTIDE SEQUENCE [LARGE SCALE GENOMIC DNA]</scope>
    <source>
        <strain evidence="1 2">LMG 3411</strain>
    </source>
</reference>
<gene>
    <name evidence="1" type="ORF">AGI3411_03047</name>
</gene>
<dbReference type="OrthoDB" id="1453999at2"/>
<accession>A0A446CHK4</accession>
<evidence type="ECO:0000313" key="2">
    <source>
        <dbReference type="Proteomes" id="UP000289184"/>
    </source>
</evidence>